<feature type="compositionally biased region" description="Polar residues" evidence="1">
    <location>
        <begin position="7"/>
        <end position="32"/>
    </location>
</feature>
<keyword evidence="3" id="KW-1185">Reference proteome</keyword>
<evidence type="ECO:0000313" key="3">
    <source>
        <dbReference type="Proteomes" id="UP001328107"/>
    </source>
</evidence>
<proteinExistence type="predicted"/>
<comment type="caution">
    <text evidence="2">The sequence shown here is derived from an EMBL/GenBank/DDBJ whole genome shotgun (WGS) entry which is preliminary data.</text>
</comment>
<sequence>MKRLSRTLLQASAPSQSPSMLITNPSSTTRMEPTTRRSVARKLITQFWLLDTAPTMMMVIIGSSRTAGELAGAKRDTSEWRAIETTTVQSLRMPPI</sequence>
<accession>A0AAN5C5N1</accession>
<name>A0AAN5C5N1_9BILA</name>
<dbReference type="AlphaFoldDB" id="A0AAN5C5N1"/>
<feature type="non-terminal residue" evidence="2">
    <location>
        <position position="96"/>
    </location>
</feature>
<dbReference type="EMBL" id="BTRK01000001">
    <property type="protein sequence ID" value="GMR30902.1"/>
    <property type="molecule type" value="Genomic_DNA"/>
</dbReference>
<gene>
    <name evidence="2" type="ORF">PMAYCL1PPCAC_01097</name>
</gene>
<dbReference type="Proteomes" id="UP001328107">
    <property type="component" value="Unassembled WGS sequence"/>
</dbReference>
<feature type="region of interest" description="Disordered" evidence="1">
    <location>
        <begin position="1"/>
        <end position="36"/>
    </location>
</feature>
<evidence type="ECO:0000256" key="1">
    <source>
        <dbReference type="SAM" id="MobiDB-lite"/>
    </source>
</evidence>
<reference evidence="3" key="1">
    <citation type="submission" date="2022-10" db="EMBL/GenBank/DDBJ databases">
        <title>Genome assembly of Pristionchus species.</title>
        <authorList>
            <person name="Yoshida K."/>
            <person name="Sommer R.J."/>
        </authorList>
    </citation>
    <scope>NUCLEOTIDE SEQUENCE [LARGE SCALE GENOMIC DNA]</scope>
    <source>
        <strain evidence="3">RS5460</strain>
    </source>
</reference>
<organism evidence="2 3">
    <name type="scientific">Pristionchus mayeri</name>
    <dbReference type="NCBI Taxonomy" id="1317129"/>
    <lineage>
        <taxon>Eukaryota</taxon>
        <taxon>Metazoa</taxon>
        <taxon>Ecdysozoa</taxon>
        <taxon>Nematoda</taxon>
        <taxon>Chromadorea</taxon>
        <taxon>Rhabditida</taxon>
        <taxon>Rhabditina</taxon>
        <taxon>Diplogasteromorpha</taxon>
        <taxon>Diplogasteroidea</taxon>
        <taxon>Neodiplogasteridae</taxon>
        <taxon>Pristionchus</taxon>
    </lineage>
</organism>
<evidence type="ECO:0000313" key="2">
    <source>
        <dbReference type="EMBL" id="GMR30902.1"/>
    </source>
</evidence>
<protein>
    <submittedName>
        <fullName evidence="2">Uncharacterized protein</fullName>
    </submittedName>
</protein>